<evidence type="ECO:0000313" key="2">
    <source>
        <dbReference type="EMBL" id="MBR8644230.1"/>
    </source>
</evidence>
<gene>
    <name evidence="2" type="ORF">KEH51_05080</name>
</gene>
<evidence type="ECO:0000313" key="3">
    <source>
        <dbReference type="Proteomes" id="UP000680045"/>
    </source>
</evidence>
<proteinExistence type="predicted"/>
<dbReference type="EMBL" id="JAGTPW010000006">
    <property type="protein sequence ID" value="MBR8644230.1"/>
    <property type="molecule type" value="Genomic_DNA"/>
</dbReference>
<comment type="caution">
    <text evidence="2">The sequence shown here is derived from an EMBL/GenBank/DDBJ whole genome shotgun (WGS) entry which is preliminary data.</text>
</comment>
<dbReference type="AlphaFoldDB" id="A0A941FMH5"/>
<feature type="compositionally biased region" description="Acidic residues" evidence="1">
    <location>
        <begin position="143"/>
        <end position="154"/>
    </location>
</feature>
<feature type="region of interest" description="Disordered" evidence="1">
    <location>
        <begin position="139"/>
        <end position="161"/>
    </location>
</feature>
<name>A0A941FMH5_9BACI</name>
<evidence type="ECO:0000256" key="1">
    <source>
        <dbReference type="SAM" id="MobiDB-lite"/>
    </source>
</evidence>
<dbReference type="Proteomes" id="UP000680045">
    <property type="component" value="Unassembled WGS sequence"/>
</dbReference>
<protein>
    <submittedName>
        <fullName evidence="2">Uncharacterized protein</fullName>
    </submittedName>
</protein>
<organism evidence="2 3">
    <name type="scientific">Peribacillus frigoritolerans</name>
    <dbReference type="NCBI Taxonomy" id="450367"/>
    <lineage>
        <taxon>Bacteria</taxon>
        <taxon>Bacillati</taxon>
        <taxon>Bacillota</taxon>
        <taxon>Bacilli</taxon>
        <taxon>Bacillales</taxon>
        <taxon>Bacillaceae</taxon>
        <taxon>Peribacillus</taxon>
    </lineage>
</organism>
<accession>A0A941FMH5</accession>
<sequence>MYGLGTTLKFNNDVKVPESKSLAAHSLDMNGQSDSNFFKSSIFGVVGQNNKTYHQAPYLETFDANENVTPMYEAGRILTQNTIELGSLFDKLNFDLVLENNMSGDRFSSETKDQSTTISFYSLKEPGDLYYVYSDASSKYDGEESDYSGEEEQNYNEAMKI</sequence>
<reference evidence="2" key="1">
    <citation type="submission" date="2021-04" db="EMBL/GenBank/DDBJ databases">
        <title>Whole genome sequencing of Enterococci isolates from hospitalized patients.</title>
        <authorList>
            <person name="Ogoti B.M."/>
            <person name="Onyambu F.G."/>
        </authorList>
    </citation>
    <scope>NUCLEOTIDE SEQUENCE</scope>
    <source>
        <strain evidence="2">242</strain>
    </source>
</reference>